<dbReference type="EMBL" id="MLFS01000047">
    <property type="protein sequence ID" value="ORM71481.1"/>
    <property type="molecule type" value="Genomic_DNA"/>
</dbReference>
<evidence type="ECO:0000313" key="4">
    <source>
        <dbReference type="Proteomes" id="UP000193104"/>
    </source>
</evidence>
<dbReference type="AlphaFoldDB" id="A0A1X1D4P0"/>
<evidence type="ECO:0000313" key="3">
    <source>
        <dbReference type="EMBL" id="ORM71481.1"/>
    </source>
</evidence>
<sequence length="191" mass="21671">MSSGYTVVFDACVLYPAPLRSFLMYLAAGGQFRARWSEDIHEEWIRNVLLNRPELSRTQLERVRALMDRHVPDALVTGYQSLVESIRGLPDEDDRHVVAAAIVTQAEGIVTFNLRDFPDEVLSVWNLRAIHPDSFITDLTDLDITTVIDAARRQRASLLSPPFTPDEFLDCLLRQQLPETVSRLRPLAALI</sequence>
<name>A0A1X1D4P0_9GAMM</name>
<protein>
    <submittedName>
        <fullName evidence="3">PIN domain-containing protein</fullName>
    </submittedName>
</protein>
<evidence type="ECO:0000259" key="2">
    <source>
        <dbReference type="Pfam" id="PF26343"/>
    </source>
</evidence>
<dbReference type="InterPro" id="IPR002716">
    <property type="entry name" value="PIN_dom"/>
</dbReference>
<dbReference type="Proteomes" id="UP000193104">
    <property type="component" value="Unassembled WGS sequence"/>
</dbReference>
<dbReference type="OrthoDB" id="211933at2"/>
<dbReference type="RefSeq" id="WP_128602180.1">
    <property type="nucleotide sequence ID" value="NZ_MLFS01000047.1"/>
</dbReference>
<dbReference type="STRING" id="1076551.HA48_15570"/>
<feature type="domain" description="VapC50 C-terminal" evidence="2">
    <location>
        <begin position="132"/>
        <end position="186"/>
    </location>
</feature>
<evidence type="ECO:0000259" key="1">
    <source>
        <dbReference type="Pfam" id="PF13470"/>
    </source>
</evidence>
<reference evidence="3 4" key="1">
    <citation type="journal article" date="2017" name="Antonie Van Leeuwenhoek">
        <title>Phylogenomic resolution of the bacterial genus Pantoea and its relationship with Erwinia and Tatumella.</title>
        <authorList>
            <person name="Palmer M."/>
            <person name="Steenkamp E.T."/>
            <person name="Coetzee M.P."/>
            <person name="Chan W.Y."/>
            <person name="van Zyl E."/>
            <person name="De Maayer P."/>
            <person name="Coutinho T.A."/>
            <person name="Blom J."/>
            <person name="Smits T.H."/>
            <person name="Duffy B."/>
            <person name="Venter S.N."/>
        </authorList>
    </citation>
    <scope>NUCLEOTIDE SEQUENCE [LARGE SCALE GENOMIC DNA]</scope>
    <source>
        <strain evidence="3 4">LMG 26277</strain>
    </source>
</reference>
<keyword evidence="4" id="KW-1185">Reference proteome</keyword>
<dbReference type="Pfam" id="PF26343">
    <property type="entry name" value="VapC50_C"/>
    <property type="match status" value="1"/>
</dbReference>
<accession>A0A1X1D4P0</accession>
<dbReference type="Pfam" id="PF13470">
    <property type="entry name" value="PIN_3"/>
    <property type="match status" value="1"/>
</dbReference>
<organism evidence="3 4">
    <name type="scientific">Pantoea wallisii</name>
    <dbReference type="NCBI Taxonomy" id="1076551"/>
    <lineage>
        <taxon>Bacteria</taxon>
        <taxon>Pseudomonadati</taxon>
        <taxon>Pseudomonadota</taxon>
        <taxon>Gammaproteobacteria</taxon>
        <taxon>Enterobacterales</taxon>
        <taxon>Erwiniaceae</taxon>
        <taxon>Pantoea</taxon>
    </lineage>
</organism>
<dbReference type="InterPro" id="IPR058652">
    <property type="entry name" value="VapC50_C"/>
</dbReference>
<proteinExistence type="predicted"/>
<gene>
    <name evidence="3" type="ORF">HA48_15570</name>
</gene>
<comment type="caution">
    <text evidence="3">The sequence shown here is derived from an EMBL/GenBank/DDBJ whole genome shotgun (WGS) entry which is preliminary data.</text>
</comment>
<feature type="domain" description="PIN" evidence="1">
    <location>
        <begin position="7"/>
        <end position="114"/>
    </location>
</feature>